<dbReference type="PANTHER" id="PTHR45436">
    <property type="entry name" value="SENSOR HISTIDINE KINASE YKOH"/>
    <property type="match status" value="1"/>
</dbReference>
<evidence type="ECO:0000256" key="7">
    <source>
        <dbReference type="ARBA" id="ARBA00022777"/>
    </source>
</evidence>
<dbReference type="Proteomes" id="UP001500192">
    <property type="component" value="Unassembled WGS sequence"/>
</dbReference>
<evidence type="ECO:0000256" key="12">
    <source>
        <dbReference type="SAM" id="Phobius"/>
    </source>
</evidence>
<evidence type="ECO:0000256" key="10">
    <source>
        <dbReference type="ARBA" id="ARBA00023136"/>
    </source>
</evidence>
<dbReference type="InterPro" id="IPR003660">
    <property type="entry name" value="HAMP_dom"/>
</dbReference>
<evidence type="ECO:0000259" key="14">
    <source>
        <dbReference type="PROSITE" id="PS50885"/>
    </source>
</evidence>
<keyword evidence="4" id="KW-0597">Phosphoprotein</keyword>
<evidence type="ECO:0000256" key="1">
    <source>
        <dbReference type="ARBA" id="ARBA00000085"/>
    </source>
</evidence>
<dbReference type="SUPFAM" id="SSF47384">
    <property type="entry name" value="Homodimeric domain of signal transducing histidine kinase"/>
    <property type="match status" value="1"/>
</dbReference>
<dbReference type="EC" id="2.7.13.3" evidence="3"/>
<dbReference type="InterPro" id="IPR036890">
    <property type="entry name" value="HATPase_C_sf"/>
</dbReference>
<feature type="coiled-coil region" evidence="11">
    <location>
        <begin position="278"/>
        <end position="305"/>
    </location>
</feature>
<dbReference type="Gene3D" id="1.10.287.130">
    <property type="match status" value="1"/>
</dbReference>
<keyword evidence="8 12" id="KW-1133">Transmembrane helix</keyword>
<evidence type="ECO:0000256" key="4">
    <source>
        <dbReference type="ARBA" id="ARBA00022553"/>
    </source>
</evidence>
<sequence length="462" mass="48806">MRSRLLPVVGVLVVLVLLGLGVPLALSLSGSAYQQLSLDRLTLTARLASLGQRALLDGTEGELAATLDRYREVYGFTAALVDQDGRPRAQTADPVALTEPPVREGVNAALSGREPLPSGTFWPWQTGPLVLAEPVLVDGEVRGAVVTVSPVDGLRGHVLFLWALVAAGGLAALALAVLLSLPVVRWILRPVDRLERSAEQMVATATAGAPYVPVAEESGPPELRRLARSFDEMATTVSEVLAAQRAFVADASHQLRNPLTALYVRLTSLDGAVSEDAADDYAASVEEARRLNDVLEELLTLAKTEASAATPVPTDVSAALEDRVDAWHAVAASRDIELLAEIEPALVAVAVPRAIETVLDALLDNAVKFTAGHGSTVELTARREGERVVLAVRDTGPGLAPEELARATDRFWRSPRHQNVTGSGLGLAIVHRVVAKSGGHVRLDLPSGGGLRVTVEFPAQPA</sequence>
<feature type="domain" description="HAMP" evidence="14">
    <location>
        <begin position="185"/>
        <end position="242"/>
    </location>
</feature>
<dbReference type="SMART" id="SM00304">
    <property type="entry name" value="HAMP"/>
    <property type="match status" value="1"/>
</dbReference>
<name>A0ABP8VHH1_9PSEU</name>
<evidence type="ECO:0000256" key="6">
    <source>
        <dbReference type="ARBA" id="ARBA00022692"/>
    </source>
</evidence>
<dbReference type="GO" id="GO:0016301">
    <property type="term" value="F:kinase activity"/>
    <property type="evidence" value="ECO:0007669"/>
    <property type="project" value="UniProtKB-KW"/>
</dbReference>
<dbReference type="CDD" id="cd06225">
    <property type="entry name" value="HAMP"/>
    <property type="match status" value="1"/>
</dbReference>
<dbReference type="CDD" id="cd00075">
    <property type="entry name" value="HATPase"/>
    <property type="match status" value="1"/>
</dbReference>
<keyword evidence="10 12" id="KW-0472">Membrane</keyword>
<dbReference type="Pfam" id="PF00672">
    <property type="entry name" value="HAMP"/>
    <property type="match status" value="1"/>
</dbReference>
<protein>
    <recommendedName>
        <fullName evidence="3">histidine kinase</fullName>
        <ecNumber evidence="3">2.7.13.3</ecNumber>
    </recommendedName>
</protein>
<dbReference type="CDD" id="cd00082">
    <property type="entry name" value="HisKA"/>
    <property type="match status" value="1"/>
</dbReference>
<evidence type="ECO:0000256" key="2">
    <source>
        <dbReference type="ARBA" id="ARBA00004236"/>
    </source>
</evidence>
<keyword evidence="6 12" id="KW-0812">Transmembrane</keyword>
<evidence type="ECO:0000256" key="5">
    <source>
        <dbReference type="ARBA" id="ARBA00022679"/>
    </source>
</evidence>
<organism evidence="15 16">
    <name type="scientific">Amycolatopsis dongchuanensis</name>
    <dbReference type="NCBI Taxonomy" id="1070866"/>
    <lineage>
        <taxon>Bacteria</taxon>
        <taxon>Bacillati</taxon>
        <taxon>Actinomycetota</taxon>
        <taxon>Actinomycetes</taxon>
        <taxon>Pseudonocardiales</taxon>
        <taxon>Pseudonocardiaceae</taxon>
        <taxon>Amycolatopsis</taxon>
    </lineage>
</organism>
<dbReference type="RefSeq" id="WP_346055948.1">
    <property type="nucleotide sequence ID" value="NZ_BAABIB010000128.1"/>
</dbReference>
<comment type="caution">
    <text evidence="15">The sequence shown here is derived from an EMBL/GenBank/DDBJ whole genome shotgun (WGS) entry which is preliminary data.</text>
</comment>
<keyword evidence="7 15" id="KW-0418">Kinase</keyword>
<evidence type="ECO:0000259" key="13">
    <source>
        <dbReference type="PROSITE" id="PS50109"/>
    </source>
</evidence>
<dbReference type="Pfam" id="PF00512">
    <property type="entry name" value="HisKA"/>
    <property type="match status" value="1"/>
</dbReference>
<dbReference type="Pfam" id="PF02518">
    <property type="entry name" value="HATPase_c"/>
    <property type="match status" value="1"/>
</dbReference>
<dbReference type="PANTHER" id="PTHR45436:SF5">
    <property type="entry name" value="SENSOR HISTIDINE KINASE TRCS"/>
    <property type="match status" value="1"/>
</dbReference>
<dbReference type="SUPFAM" id="SSF55874">
    <property type="entry name" value="ATPase domain of HSP90 chaperone/DNA topoisomerase II/histidine kinase"/>
    <property type="match status" value="1"/>
</dbReference>
<feature type="domain" description="Histidine kinase" evidence="13">
    <location>
        <begin position="250"/>
        <end position="461"/>
    </location>
</feature>
<keyword evidence="9" id="KW-0902">Two-component regulatory system</keyword>
<dbReference type="InterPro" id="IPR004358">
    <property type="entry name" value="Sig_transdc_His_kin-like_C"/>
</dbReference>
<comment type="subcellular location">
    <subcellularLocation>
        <location evidence="2">Cell membrane</location>
    </subcellularLocation>
</comment>
<dbReference type="Gene3D" id="3.30.565.10">
    <property type="entry name" value="Histidine kinase-like ATPase, C-terminal domain"/>
    <property type="match status" value="1"/>
</dbReference>
<evidence type="ECO:0000313" key="15">
    <source>
        <dbReference type="EMBL" id="GAA4663018.1"/>
    </source>
</evidence>
<dbReference type="InterPro" id="IPR003661">
    <property type="entry name" value="HisK_dim/P_dom"/>
</dbReference>
<keyword evidence="5" id="KW-0808">Transferase</keyword>
<dbReference type="InterPro" id="IPR036097">
    <property type="entry name" value="HisK_dim/P_sf"/>
</dbReference>
<dbReference type="PRINTS" id="PR00344">
    <property type="entry name" value="BCTRLSENSOR"/>
</dbReference>
<dbReference type="InterPro" id="IPR003594">
    <property type="entry name" value="HATPase_dom"/>
</dbReference>
<dbReference type="PROSITE" id="PS50885">
    <property type="entry name" value="HAMP"/>
    <property type="match status" value="1"/>
</dbReference>
<dbReference type="PROSITE" id="PS50109">
    <property type="entry name" value="HIS_KIN"/>
    <property type="match status" value="1"/>
</dbReference>
<evidence type="ECO:0000256" key="3">
    <source>
        <dbReference type="ARBA" id="ARBA00012438"/>
    </source>
</evidence>
<keyword evidence="16" id="KW-1185">Reference proteome</keyword>
<dbReference type="Gene3D" id="6.10.340.10">
    <property type="match status" value="1"/>
</dbReference>
<proteinExistence type="predicted"/>
<evidence type="ECO:0000256" key="9">
    <source>
        <dbReference type="ARBA" id="ARBA00023012"/>
    </source>
</evidence>
<dbReference type="SMART" id="SM00388">
    <property type="entry name" value="HisKA"/>
    <property type="match status" value="1"/>
</dbReference>
<evidence type="ECO:0000256" key="11">
    <source>
        <dbReference type="SAM" id="Coils"/>
    </source>
</evidence>
<dbReference type="SMART" id="SM00387">
    <property type="entry name" value="HATPase_c"/>
    <property type="match status" value="1"/>
</dbReference>
<comment type="catalytic activity">
    <reaction evidence="1">
        <text>ATP + protein L-histidine = ADP + protein N-phospho-L-histidine.</text>
        <dbReference type="EC" id="2.7.13.3"/>
    </reaction>
</comment>
<dbReference type="InterPro" id="IPR005467">
    <property type="entry name" value="His_kinase_dom"/>
</dbReference>
<evidence type="ECO:0000313" key="16">
    <source>
        <dbReference type="Proteomes" id="UP001500192"/>
    </source>
</evidence>
<gene>
    <name evidence="15" type="ORF">GCM10023214_64490</name>
</gene>
<reference evidence="16" key="1">
    <citation type="journal article" date="2019" name="Int. J. Syst. Evol. Microbiol.">
        <title>The Global Catalogue of Microorganisms (GCM) 10K type strain sequencing project: providing services to taxonomists for standard genome sequencing and annotation.</title>
        <authorList>
            <consortium name="The Broad Institute Genomics Platform"/>
            <consortium name="The Broad Institute Genome Sequencing Center for Infectious Disease"/>
            <person name="Wu L."/>
            <person name="Ma J."/>
        </authorList>
    </citation>
    <scope>NUCLEOTIDE SEQUENCE [LARGE SCALE GENOMIC DNA]</scope>
    <source>
        <strain evidence="16">JCM 18054</strain>
    </source>
</reference>
<keyword evidence="11" id="KW-0175">Coiled coil</keyword>
<dbReference type="EMBL" id="BAABIB010000128">
    <property type="protein sequence ID" value="GAA4663018.1"/>
    <property type="molecule type" value="Genomic_DNA"/>
</dbReference>
<evidence type="ECO:0000256" key="8">
    <source>
        <dbReference type="ARBA" id="ARBA00022989"/>
    </source>
</evidence>
<dbReference type="InterPro" id="IPR050428">
    <property type="entry name" value="TCS_sensor_his_kinase"/>
</dbReference>
<feature type="transmembrane region" description="Helical" evidence="12">
    <location>
        <begin position="159"/>
        <end position="188"/>
    </location>
</feature>
<accession>A0ABP8VHH1</accession>